<feature type="binding site" description="axial binding residue" evidence="8">
    <location>
        <position position="445"/>
    </location>
    <ligand>
        <name>heme</name>
        <dbReference type="ChEBI" id="CHEBI:30413"/>
    </ligand>
    <ligandPart>
        <name>Fe</name>
        <dbReference type="ChEBI" id="CHEBI:18248"/>
    </ligandPart>
</feature>
<evidence type="ECO:0000313" key="12">
    <source>
        <dbReference type="Proteomes" id="UP000006352"/>
    </source>
</evidence>
<protein>
    <recommendedName>
        <fullName evidence="13">Cytochrome P450</fullName>
    </recommendedName>
</protein>
<dbReference type="PROSITE" id="PS00086">
    <property type="entry name" value="CYTOCHROME_P450"/>
    <property type="match status" value="1"/>
</dbReference>
<dbReference type="SUPFAM" id="SSF48264">
    <property type="entry name" value="Cytochrome P450"/>
    <property type="match status" value="1"/>
</dbReference>
<keyword evidence="7 9" id="KW-0503">Monooxygenase</keyword>
<feature type="signal peptide" evidence="10">
    <location>
        <begin position="1"/>
        <end position="20"/>
    </location>
</feature>
<name>J4H1B4_9APHY</name>
<dbReference type="GeneID" id="24094515"/>
<keyword evidence="12" id="KW-1185">Reference proteome</keyword>
<keyword evidence="5 9" id="KW-0560">Oxidoreductase</keyword>
<dbReference type="InterPro" id="IPR002401">
    <property type="entry name" value="Cyt_P450_E_grp-I"/>
</dbReference>
<dbReference type="GO" id="GO:0005506">
    <property type="term" value="F:iron ion binding"/>
    <property type="evidence" value="ECO:0007669"/>
    <property type="project" value="InterPro"/>
</dbReference>
<evidence type="ECO:0000256" key="9">
    <source>
        <dbReference type="RuleBase" id="RU000461"/>
    </source>
</evidence>
<dbReference type="GO" id="GO:0004497">
    <property type="term" value="F:monooxygenase activity"/>
    <property type="evidence" value="ECO:0007669"/>
    <property type="project" value="UniProtKB-KW"/>
</dbReference>
<dbReference type="OrthoDB" id="1055148at2759"/>
<dbReference type="PANTHER" id="PTHR24286:SF24">
    <property type="entry name" value="LANOSTEROL 14-ALPHA DEMETHYLASE"/>
    <property type="match status" value="1"/>
</dbReference>
<dbReference type="GO" id="GO:0016705">
    <property type="term" value="F:oxidoreductase activity, acting on paired donors, with incorporation or reduction of molecular oxygen"/>
    <property type="evidence" value="ECO:0007669"/>
    <property type="project" value="InterPro"/>
</dbReference>
<evidence type="ECO:0000256" key="6">
    <source>
        <dbReference type="ARBA" id="ARBA00023004"/>
    </source>
</evidence>
<dbReference type="InParanoid" id="J4H1B4"/>
<comment type="cofactor">
    <cofactor evidence="1 8">
        <name>heme</name>
        <dbReference type="ChEBI" id="CHEBI:30413"/>
    </cofactor>
</comment>
<dbReference type="GO" id="GO:0016125">
    <property type="term" value="P:sterol metabolic process"/>
    <property type="evidence" value="ECO:0007669"/>
    <property type="project" value="TreeGrafter"/>
</dbReference>
<keyword evidence="4 8" id="KW-0479">Metal-binding</keyword>
<dbReference type="InterPro" id="IPR036396">
    <property type="entry name" value="Cyt_P450_sf"/>
</dbReference>
<keyword evidence="10" id="KW-0732">Signal</keyword>
<evidence type="ECO:0000256" key="8">
    <source>
        <dbReference type="PIRSR" id="PIRSR602401-1"/>
    </source>
</evidence>
<dbReference type="HOGENOM" id="CLU_033574_2_0_1"/>
<dbReference type="PRINTS" id="PR00463">
    <property type="entry name" value="EP450I"/>
</dbReference>
<evidence type="ECO:0000256" key="3">
    <source>
        <dbReference type="ARBA" id="ARBA00022617"/>
    </source>
</evidence>
<reference evidence="11 12" key="1">
    <citation type="journal article" date="2012" name="Appl. Environ. Microbiol.">
        <title>Short-read sequencing for genomic analysis of the brown rot fungus Fibroporia radiculosa.</title>
        <authorList>
            <person name="Tang J.D."/>
            <person name="Perkins A.D."/>
            <person name="Sonstegard T.S."/>
            <person name="Schroeder S.G."/>
            <person name="Burgess S.C."/>
            <person name="Diehl S.V."/>
        </authorList>
    </citation>
    <scope>NUCLEOTIDE SEQUENCE [LARGE SCALE GENOMIC DNA]</scope>
    <source>
        <strain evidence="11 12">TFFH 294</strain>
    </source>
</reference>
<dbReference type="Proteomes" id="UP000006352">
    <property type="component" value="Unassembled WGS sequence"/>
</dbReference>
<dbReference type="InterPro" id="IPR017972">
    <property type="entry name" value="Cyt_P450_CS"/>
</dbReference>
<dbReference type="EMBL" id="HE796942">
    <property type="protein sequence ID" value="CCL99604.1"/>
    <property type="molecule type" value="Genomic_DNA"/>
</dbReference>
<dbReference type="PRINTS" id="PR00385">
    <property type="entry name" value="P450"/>
</dbReference>
<dbReference type="InterPro" id="IPR001128">
    <property type="entry name" value="Cyt_P450"/>
</dbReference>
<keyword evidence="3 8" id="KW-0349">Heme</keyword>
<accession>J4H1B4</accession>
<evidence type="ECO:0000256" key="4">
    <source>
        <dbReference type="ARBA" id="ARBA00022723"/>
    </source>
</evidence>
<dbReference type="RefSeq" id="XP_012178887.1">
    <property type="nucleotide sequence ID" value="XM_012323497.1"/>
</dbReference>
<dbReference type="Gene3D" id="1.10.630.10">
    <property type="entry name" value="Cytochrome P450"/>
    <property type="match status" value="1"/>
</dbReference>
<dbReference type="Pfam" id="PF00067">
    <property type="entry name" value="p450"/>
    <property type="match status" value="1"/>
</dbReference>
<dbReference type="AlphaFoldDB" id="J4H1B4"/>
<evidence type="ECO:0000256" key="1">
    <source>
        <dbReference type="ARBA" id="ARBA00001971"/>
    </source>
</evidence>
<gene>
    <name evidence="11" type="ORF">FIBRA_01622</name>
</gene>
<evidence type="ECO:0000256" key="7">
    <source>
        <dbReference type="ARBA" id="ARBA00023033"/>
    </source>
</evidence>
<keyword evidence="6 8" id="KW-0408">Iron</keyword>
<evidence type="ECO:0008006" key="13">
    <source>
        <dbReference type="Google" id="ProtNLM"/>
    </source>
</evidence>
<evidence type="ECO:0000256" key="5">
    <source>
        <dbReference type="ARBA" id="ARBA00023002"/>
    </source>
</evidence>
<dbReference type="GO" id="GO:0020037">
    <property type="term" value="F:heme binding"/>
    <property type="evidence" value="ECO:0007669"/>
    <property type="project" value="InterPro"/>
</dbReference>
<dbReference type="PANTHER" id="PTHR24286">
    <property type="entry name" value="CYTOCHROME P450 26"/>
    <property type="match status" value="1"/>
</dbReference>
<proteinExistence type="inferred from homology"/>
<sequence>MYPIVGLLVLLSACMSETAAVSVICIIPSAICSLWITWHLTSKEDGNAPVTLPECPLTTVLPFFYKRFDFIRRGLELTGQSVYTFKLISTSVVVVSGAAARHDFFLSRELDLHSGFKILSGAIPLLPGVTVDLASRRISLIYKRLAMAQNSDRLERLIPTILQDLQHNIKLWGHSGILSPFDLIPQLTFHANVRSLASAEMADDPDLVVRLKSLYDTLDAAMTPAAVMFPWFPSPSAIRRIIATKKIYSIICAAIDARRDGKTTRDDTLQLLLDNGDDKLVIVGFIMGLLVAGARSTGTTASWLMTFLSGHPHWKERATAELRQLISDHAHICAPSPDVDALDELSASLSTVPLDAWESETPVLDALIRETLRLAQPHTAMRMNTGPEIYLAGKTVPPGTFVVYPFSDAHLSPELYPDPWKFDPARPESKMPFSYVGWGAGKTVCLGQRLAKLQLKLVIAVLTLGFDLTAVDSTGHQLSSLPRPDWNDSLHCKPTGTLCYIRYKLAC</sequence>
<feature type="chain" id="PRO_5003778278" description="Cytochrome P450" evidence="10">
    <location>
        <begin position="21"/>
        <end position="507"/>
    </location>
</feature>
<evidence type="ECO:0000256" key="10">
    <source>
        <dbReference type="SAM" id="SignalP"/>
    </source>
</evidence>
<comment type="similarity">
    <text evidence="2 9">Belongs to the cytochrome P450 family.</text>
</comment>
<organism evidence="11 12">
    <name type="scientific">Fibroporia radiculosa</name>
    <dbReference type="NCBI Taxonomy" id="599839"/>
    <lineage>
        <taxon>Eukaryota</taxon>
        <taxon>Fungi</taxon>
        <taxon>Dikarya</taxon>
        <taxon>Basidiomycota</taxon>
        <taxon>Agaricomycotina</taxon>
        <taxon>Agaricomycetes</taxon>
        <taxon>Polyporales</taxon>
        <taxon>Fibroporiaceae</taxon>
        <taxon>Fibroporia</taxon>
    </lineage>
</organism>
<dbReference type="STRING" id="599839.J4H1B4"/>
<evidence type="ECO:0000313" key="11">
    <source>
        <dbReference type="EMBL" id="CCL99604.1"/>
    </source>
</evidence>
<evidence type="ECO:0000256" key="2">
    <source>
        <dbReference type="ARBA" id="ARBA00010617"/>
    </source>
</evidence>